<feature type="transmembrane region" description="Helical" evidence="7">
    <location>
        <begin position="332"/>
        <end position="353"/>
    </location>
</feature>
<evidence type="ECO:0000256" key="5">
    <source>
        <dbReference type="ARBA" id="ARBA00022989"/>
    </source>
</evidence>
<keyword evidence="5 7" id="KW-1133">Transmembrane helix</keyword>
<dbReference type="Proteomes" id="UP000322699">
    <property type="component" value="Unassembled WGS sequence"/>
</dbReference>
<comment type="similarity">
    <text evidence="2">Belongs to the polysaccharide synthase family.</text>
</comment>
<feature type="transmembrane region" description="Helical" evidence="7">
    <location>
        <begin position="87"/>
        <end position="107"/>
    </location>
</feature>
<name>A0A5B1CFU9_9BACT</name>
<dbReference type="EMBL" id="VRLW01000001">
    <property type="protein sequence ID" value="KAA1258795.1"/>
    <property type="molecule type" value="Genomic_DNA"/>
</dbReference>
<evidence type="ECO:0000256" key="2">
    <source>
        <dbReference type="ARBA" id="ARBA00007430"/>
    </source>
</evidence>
<feature type="transmembrane region" description="Helical" evidence="7">
    <location>
        <begin position="149"/>
        <end position="171"/>
    </location>
</feature>
<dbReference type="RefSeq" id="WP_068261329.1">
    <property type="nucleotide sequence ID" value="NZ_LWSK01000024.1"/>
</dbReference>
<dbReference type="PANTHER" id="PTHR30250">
    <property type="entry name" value="PST FAMILY PREDICTED COLANIC ACID TRANSPORTER"/>
    <property type="match status" value="1"/>
</dbReference>
<keyword evidence="4 7" id="KW-0812">Transmembrane</keyword>
<proteinExistence type="inferred from homology"/>
<evidence type="ECO:0000256" key="3">
    <source>
        <dbReference type="ARBA" id="ARBA00022475"/>
    </source>
</evidence>
<evidence type="ECO:0000256" key="6">
    <source>
        <dbReference type="ARBA" id="ARBA00023136"/>
    </source>
</evidence>
<dbReference type="GO" id="GO:0005886">
    <property type="term" value="C:plasma membrane"/>
    <property type="evidence" value="ECO:0007669"/>
    <property type="project" value="UniProtKB-SubCell"/>
</dbReference>
<sequence length="506" mass="55175">MSEEILSRSEIQARSIRGGGFTAVTQAIRLLVTLLSAAVLGRLLAPEDFGLVMMVTAVTGLLYLFRDLGLSTATIQDRQISYRQLDSMFWLTAVVSLGLATLVAASAPLLARFYSEPKLIPIALVYSVVMLIGGLSLQHESMLRRQLRLEVISVSRVAAFTLGQLIAIGFAATTGSYLSLCAVPLVEAMGVTGCLWFASSWRPRWQFRFPEILELMKFGTTLSISSAINYFARQADNLLIGRFLGSQSLGYYCTAYSLMMLPLQQVAHPLSSVAIPSLSRLQDQPSSYRRAFEAISERLLIVTVPACIILFLFADTLIIVVLGPKWEPSIEIFRWLAVAGILQPLSNTLGWLLITQRRQRDLLRWGVFASTVSILSFVVGLRWGAAGVAASYAISGVLIRTPALVWWACRVGPVGVRSVVTSAMLPTICGLLVGLGLFPLLWVELSHAAICVTVPPLALAIWLGVLSRSQRGRSILGDILGMARSVTHRTAKQSTVQRPSPQRDAA</sequence>
<keyword evidence="9" id="KW-1185">Reference proteome</keyword>
<comment type="caution">
    <text evidence="8">The sequence shown here is derived from an EMBL/GenBank/DDBJ whole genome shotgun (WGS) entry which is preliminary data.</text>
</comment>
<keyword evidence="3" id="KW-1003">Cell membrane</keyword>
<evidence type="ECO:0000256" key="7">
    <source>
        <dbReference type="SAM" id="Phobius"/>
    </source>
</evidence>
<gene>
    <name evidence="8" type="primary">tuaB</name>
    <name evidence="8" type="ORF">LF1_13180</name>
</gene>
<protein>
    <submittedName>
        <fullName evidence="8">Teichuronic acid biosynthesis protein TuaB</fullName>
    </submittedName>
</protein>
<feature type="transmembrane region" description="Helical" evidence="7">
    <location>
        <begin position="447"/>
        <end position="466"/>
    </location>
</feature>
<feature type="transmembrane region" description="Helical" evidence="7">
    <location>
        <begin position="177"/>
        <end position="198"/>
    </location>
</feature>
<dbReference type="OrthoDB" id="9770347at2"/>
<comment type="subcellular location">
    <subcellularLocation>
        <location evidence="1">Cell membrane</location>
        <topology evidence="1">Multi-pass membrane protein</topology>
    </subcellularLocation>
</comment>
<organism evidence="8 9">
    <name type="scientific">Rubripirellula obstinata</name>
    <dbReference type="NCBI Taxonomy" id="406547"/>
    <lineage>
        <taxon>Bacteria</taxon>
        <taxon>Pseudomonadati</taxon>
        <taxon>Planctomycetota</taxon>
        <taxon>Planctomycetia</taxon>
        <taxon>Pirellulales</taxon>
        <taxon>Pirellulaceae</taxon>
        <taxon>Rubripirellula</taxon>
    </lineage>
</organism>
<evidence type="ECO:0000256" key="4">
    <source>
        <dbReference type="ARBA" id="ARBA00022692"/>
    </source>
</evidence>
<feature type="transmembrane region" description="Helical" evidence="7">
    <location>
        <begin position="365"/>
        <end position="383"/>
    </location>
</feature>
<feature type="transmembrane region" description="Helical" evidence="7">
    <location>
        <begin position="119"/>
        <end position="137"/>
    </location>
</feature>
<evidence type="ECO:0000313" key="8">
    <source>
        <dbReference type="EMBL" id="KAA1258795.1"/>
    </source>
</evidence>
<feature type="transmembrane region" description="Helical" evidence="7">
    <location>
        <begin position="49"/>
        <end position="66"/>
    </location>
</feature>
<evidence type="ECO:0000256" key="1">
    <source>
        <dbReference type="ARBA" id="ARBA00004651"/>
    </source>
</evidence>
<dbReference type="AlphaFoldDB" id="A0A5B1CFU9"/>
<dbReference type="InterPro" id="IPR050833">
    <property type="entry name" value="Poly_Biosynth_Transport"/>
</dbReference>
<feature type="transmembrane region" description="Helical" evidence="7">
    <location>
        <begin position="21"/>
        <end position="43"/>
    </location>
</feature>
<reference evidence="8 9" key="1">
    <citation type="submission" date="2019-08" db="EMBL/GenBank/DDBJ databases">
        <title>Deep-cultivation of Planctomycetes and their phenomic and genomic characterization uncovers novel biology.</title>
        <authorList>
            <person name="Wiegand S."/>
            <person name="Jogler M."/>
            <person name="Boedeker C."/>
            <person name="Pinto D."/>
            <person name="Vollmers J."/>
            <person name="Rivas-Marin E."/>
            <person name="Kohn T."/>
            <person name="Peeters S.H."/>
            <person name="Heuer A."/>
            <person name="Rast P."/>
            <person name="Oberbeckmann S."/>
            <person name="Bunk B."/>
            <person name="Jeske O."/>
            <person name="Meyerdierks A."/>
            <person name="Storesund J.E."/>
            <person name="Kallscheuer N."/>
            <person name="Luecker S."/>
            <person name="Lage O.M."/>
            <person name="Pohl T."/>
            <person name="Merkel B.J."/>
            <person name="Hornburger P."/>
            <person name="Mueller R.-W."/>
            <person name="Bruemmer F."/>
            <person name="Labrenz M."/>
            <person name="Spormann A.M."/>
            <person name="Op Den Camp H."/>
            <person name="Overmann J."/>
            <person name="Amann R."/>
            <person name="Jetten M.S.M."/>
            <person name="Mascher T."/>
            <person name="Medema M.H."/>
            <person name="Devos D.P."/>
            <person name="Kaster A.-K."/>
            <person name="Ovreas L."/>
            <person name="Rohde M."/>
            <person name="Galperin M.Y."/>
            <person name="Jogler C."/>
        </authorList>
    </citation>
    <scope>NUCLEOTIDE SEQUENCE [LARGE SCALE GENOMIC DNA]</scope>
    <source>
        <strain evidence="8 9">LF1</strain>
    </source>
</reference>
<dbReference type="Pfam" id="PF13440">
    <property type="entry name" value="Polysacc_synt_3"/>
    <property type="match status" value="1"/>
</dbReference>
<feature type="transmembrane region" description="Helical" evidence="7">
    <location>
        <begin position="299"/>
        <end position="320"/>
    </location>
</feature>
<evidence type="ECO:0000313" key="9">
    <source>
        <dbReference type="Proteomes" id="UP000322699"/>
    </source>
</evidence>
<dbReference type="CDD" id="cd13127">
    <property type="entry name" value="MATE_tuaB_like"/>
    <property type="match status" value="1"/>
</dbReference>
<feature type="transmembrane region" description="Helical" evidence="7">
    <location>
        <begin position="419"/>
        <end position="441"/>
    </location>
</feature>
<feature type="transmembrane region" description="Helical" evidence="7">
    <location>
        <begin position="389"/>
        <end position="407"/>
    </location>
</feature>
<keyword evidence="6 7" id="KW-0472">Membrane</keyword>
<dbReference type="PANTHER" id="PTHR30250:SF10">
    <property type="entry name" value="LIPOPOLYSACCHARIDE BIOSYNTHESIS PROTEIN WZXC"/>
    <property type="match status" value="1"/>
</dbReference>
<accession>A0A5B1CFU9</accession>